<reference evidence="2 3" key="2">
    <citation type="journal article" date="2013" name="Genome Biol. Evol.">
        <title>Genome sequencing of Giardia lamblia genotypes A2 and B isolates (DH and GS) and comparative analysis with the genomes of genotypes A1 and E (WB and Pig).</title>
        <authorList>
            <person name="Adam R.D."/>
            <person name="Dahlstrom E.W."/>
            <person name="Martens C.A."/>
            <person name="Bruno D.P."/>
            <person name="Barbian K.D."/>
            <person name="Ricklefs S.M."/>
            <person name="Hernandez M.M."/>
            <person name="Narla N.P."/>
            <person name="Patel R.B."/>
            <person name="Porcella S.F."/>
            <person name="Nash T.E."/>
        </authorList>
    </citation>
    <scope>NUCLEOTIDE SEQUENCE [LARGE SCALE GENOMIC DNA]</scope>
    <source>
        <strain evidence="2 3">GS</strain>
    </source>
</reference>
<dbReference type="EMBL" id="AHHH01000150">
    <property type="protein sequence ID" value="ESU41079.1"/>
    <property type="molecule type" value="Genomic_DNA"/>
</dbReference>
<name>V6TR53_GIAIN</name>
<dbReference type="Proteomes" id="UP000018040">
    <property type="component" value="Unassembled WGS sequence"/>
</dbReference>
<protein>
    <submittedName>
        <fullName evidence="2">Uncharacterized protein</fullName>
    </submittedName>
</protein>
<evidence type="ECO:0000313" key="3">
    <source>
        <dbReference type="Proteomes" id="UP000018040"/>
    </source>
</evidence>
<comment type="caution">
    <text evidence="2">The sequence shown here is derived from an EMBL/GenBank/DDBJ whole genome shotgun (WGS) entry which is preliminary data.</text>
</comment>
<reference evidence="3" key="1">
    <citation type="submission" date="2012-02" db="EMBL/GenBank/DDBJ databases">
        <title>Genome sequencing of Giardia lamblia Genotypes A2 and B isolates (DH and GS) and comparative analysis with the genomes of Genotypes A1 and E (WB and Pig).</title>
        <authorList>
            <person name="Adam R."/>
            <person name="Dahlstrom E."/>
            <person name="Martens C."/>
            <person name="Bruno D."/>
            <person name="Barbian K."/>
            <person name="Porcella S.F."/>
            <person name="Nash T."/>
        </authorList>
    </citation>
    <scope>NUCLEOTIDE SEQUENCE</scope>
    <source>
        <strain evidence="3">GS</strain>
    </source>
</reference>
<feature type="non-terminal residue" evidence="2">
    <location>
        <position position="1"/>
    </location>
</feature>
<keyword evidence="1" id="KW-0175">Coiled coil</keyword>
<proteinExistence type="predicted"/>
<organism evidence="2 3">
    <name type="scientific">Giardia intestinalis</name>
    <name type="common">Giardia lamblia</name>
    <dbReference type="NCBI Taxonomy" id="5741"/>
    <lineage>
        <taxon>Eukaryota</taxon>
        <taxon>Metamonada</taxon>
        <taxon>Diplomonadida</taxon>
        <taxon>Hexamitidae</taxon>
        <taxon>Giardiinae</taxon>
        <taxon>Giardia</taxon>
    </lineage>
</organism>
<gene>
    <name evidence="2" type="ORF">GSB_112210</name>
</gene>
<dbReference type="VEuPathDB" id="GiardiaDB:DHA2_112210"/>
<evidence type="ECO:0000313" key="2">
    <source>
        <dbReference type="EMBL" id="ESU41079.1"/>
    </source>
</evidence>
<accession>V6TR53</accession>
<sequence length="111" mass="13146">VMPPVNRLDRNPWQDPKSIRDRVAAESIQRWHENNLSEIRKAQHRANFDSKDRLGSELLAARKELDQIRQAVKQANVVCRREKLLKLYSLDYEQQRQELQRLGYDIKAVVP</sequence>
<evidence type="ECO:0000256" key="1">
    <source>
        <dbReference type="SAM" id="Coils"/>
    </source>
</evidence>
<dbReference type="VEuPathDB" id="GiardiaDB:QR46_0381"/>
<feature type="coiled-coil region" evidence="1">
    <location>
        <begin position="51"/>
        <end position="78"/>
    </location>
</feature>
<dbReference type="VEuPathDB" id="GiardiaDB:GL50803_00112210"/>
<dbReference type="AlphaFoldDB" id="V6TR53"/>
<dbReference type="OrthoDB" id="10251536at2759"/>